<proteinExistence type="predicted"/>
<comment type="caution">
    <text evidence="2">The sequence shown here is derived from an EMBL/GenBank/DDBJ whole genome shotgun (WGS) entry which is preliminary data.</text>
</comment>
<evidence type="ECO:0000313" key="2">
    <source>
        <dbReference type="EMBL" id="KAA9379682.1"/>
    </source>
</evidence>
<feature type="region of interest" description="Disordered" evidence="1">
    <location>
        <begin position="102"/>
        <end position="121"/>
    </location>
</feature>
<keyword evidence="3" id="KW-1185">Reference proteome</keyword>
<dbReference type="RefSeq" id="WP_150932871.1">
    <property type="nucleotide sequence ID" value="NZ_VYTZ01000003.1"/>
</dbReference>
<evidence type="ECO:0000313" key="3">
    <source>
        <dbReference type="Proteomes" id="UP000327011"/>
    </source>
</evidence>
<reference evidence="2 3" key="1">
    <citation type="submission" date="2019-09" db="EMBL/GenBank/DDBJ databases">
        <title>Screening of Novel Bioactive Compounds from Soil-Associated.</title>
        <authorList>
            <person name="Gong X."/>
        </authorList>
    </citation>
    <scope>NUCLEOTIDE SEQUENCE [LARGE SCALE GENOMIC DNA]</scope>
    <source>
        <strain evidence="2 3">Gxj-6</strain>
    </source>
</reference>
<name>A0A5J5K5D3_9ACTN</name>
<organism evidence="2 3">
    <name type="scientific">Microbispora cellulosiformans</name>
    <dbReference type="NCBI Taxonomy" id="2614688"/>
    <lineage>
        <taxon>Bacteria</taxon>
        <taxon>Bacillati</taxon>
        <taxon>Actinomycetota</taxon>
        <taxon>Actinomycetes</taxon>
        <taxon>Streptosporangiales</taxon>
        <taxon>Streptosporangiaceae</taxon>
        <taxon>Microbispora</taxon>
    </lineage>
</organism>
<evidence type="ECO:0000256" key="1">
    <source>
        <dbReference type="SAM" id="MobiDB-lite"/>
    </source>
</evidence>
<gene>
    <name evidence="2" type="ORF">F5972_08500</name>
</gene>
<protein>
    <submittedName>
        <fullName evidence="2">Uncharacterized protein</fullName>
    </submittedName>
</protein>
<feature type="compositionally biased region" description="Pro residues" evidence="1">
    <location>
        <begin position="105"/>
        <end position="121"/>
    </location>
</feature>
<dbReference type="EMBL" id="VYTZ01000003">
    <property type="protein sequence ID" value="KAA9379682.1"/>
    <property type="molecule type" value="Genomic_DNA"/>
</dbReference>
<accession>A0A5J5K5D3</accession>
<sequence length="121" mass="12822">MTAQRQDDLRHIPAGLAELLSPRGAPGGVTRAHIELYDGEGDYAGFAACRVAAGEWRIEFHDEAGRRVGGTSGAWSPPHLAVEEYLRVSLDGGRVGVAHINMPDVPAPEPAPEPDPPALLP</sequence>
<dbReference type="AlphaFoldDB" id="A0A5J5K5D3"/>
<dbReference type="Proteomes" id="UP000327011">
    <property type="component" value="Unassembled WGS sequence"/>
</dbReference>